<dbReference type="PANTHER" id="PTHR30273:SF2">
    <property type="entry name" value="PROTEIN FECR"/>
    <property type="match status" value="1"/>
</dbReference>
<reference evidence="4 5" key="1">
    <citation type="submission" date="2023-06" db="EMBL/GenBank/DDBJ databases">
        <title>Roseiconus lacunae JC819 isolated from Gulf of Mannar region, Tamil Nadu.</title>
        <authorList>
            <person name="Pk S."/>
            <person name="Ch S."/>
            <person name="Ch V.R."/>
        </authorList>
    </citation>
    <scope>NUCLEOTIDE SEQUENCE [LARGE SCALE GENOMIC DNA]</scope>
    <source>
        <strain evidence="4 5">JC819</strain>
    </source>
</reference>
<feature type="region of interest" description="Disordered" evidence="1">
    <location>
        <begin position="282"/>
        <end position="309"/>
    </location>
</feature>
<dbReference type="InterPro" id="IPR012373">
    <property type="entry name" value="Ferrdict_sens_TM"/>
</dbReference>
<dbReference type="Pfam" id="PF04773">
    <property type="entry name" value="FecR"/>
    <property type="match status" value="1"/>
</dbReference>
<keyword evidence="2" id="KW-0472">Membrane</keyword>
<evidence type="ECO:0000259" key="3">
    <source>
        <dbReference type="Pfam" id="PF04773"/>
    </source>
</evidence>
<keyword evidence="2" id="KW-0812">Transmembrane</keyword>
<evidence type="ECO:0000313" key="5">
    <source>
        <dbReference type="Proteomes" id="UP001239462"/>
    </source>
</evidence>
<proteinExistence type="predicted"/>
<gene>
    <name evidence="4" type="ORF">QTN89_00485</name>
</gene>
<accession>A0ABT7PBL9</accession>
<feature type="compositionally biased region" description="Basic and acidic residues" evidence="1">
    <location>
        <begin position="67"/>
        <end position="82"/>
    </location>
</feature>
<dbReference type="Proteomes" id="UP001239462">
    <property type="component" value="Unassembled WGS sequence"/>
</dbReference>
<dbReference type="InterPro" id="IPR006860">
    <property type="entry name" value="FecR"/>
</dbReference>
<dbReference type="PANTHER" id="PTHR30273">
    <property type="entry name" value="PERIPLASMIC SIGNAL SENSOR AND SIGMA FACTOR ACTIVATOR FECR-RELATED"/>
    <property type="match status" value="1"/>
</dbReference>
<dbReference type="NCBIfam" id="NF033679">
    <property type="entry name" value="DNRLRE_dom"/>
    <property type="match status" value="1"/>
</dbReference>
<feature type="region of interest" description="Disordered" evidence="1">
    <location>
        <begin position="59"/>
        <end position="82"/>
    </location>
</feature>
<organism evidence="4 5">
    <name type="scientific">Roseiconus lacunae</name>
    <dbReference type="NCBI Taxonomy" id="2605694"/>
    <lineage>
        <taxon>Bacteria</taxon>
        <taxon>Pseudomonadati</taxon>
        <taxon>Planctomycetota</taxon>
        <taxon>Planctomycetia</taxon>
        <taxon>Pirellulales</taxon>
        <taxon>Pirellulaceae</taxon>
        <taxon>Roseiconus</taxon>
    </lineage>
</organism>
<dbReference type="RefSeq" id="WP_230779169.1">
    <property type="nucleotide sequence ID" value="NZ_JAJMQV010000183.1"/>
</dbReference>
<evidence type="ECO:0000256" key="2">
    <source>
        <dbReference type="SAM" id="Phobius"/>
    </source>
</evidence>
<evidence type="ECO:0000256" key="1">
    <source>
        <dbReference type="SAM" id="MobiDB-lite"/>
    </source>
</evidence>
<name>A0ABT7PBL9_9BACT</name>
<evidence type="ECO:0000313" key="4">
    <source>
        <dbReference type="EMBL" id="MDM4013885.1"/>
    </source>
</evidence>
<feature type="transmembrane region" description="Helical" evidence="2">
    <location>
        <begin position="85"/>
        <end position="104"/>
    </location>
</feature>
<keyword evidence="2" id="KW-1133">Transmembrane helix</keyword>
<protein>
    <submittedName>
        <fullName evidence="4">DNRLRE domain-containing protein</fullName>
    </submittedName>
</protein>
<keyword evidence="5" id="KW-1185">Reference proteome</keyword>
<feature type="domain" description="FecR protein" evidence="3">
    <location>
        <begin position="152"/>
        <end position="233"/>
    </location>
</feature>
<sequence>MKGNDRDQLAEWIEKQLDDSLTREEFDRLQRMLTDQPDARELYLDLMHQNAHLQLERVHLSATSPRSGEESRKLPDGSRSTDKKFWSSVFAVLAASLLLVWWNLPSAKSPYSIPGIAHIADSSDARWGDCTLPTAVGSQLGRGRLKIDRGLAMIRFASGAEVTLESPAELEIESSLSGRLLSGTAVVEVPKSAHGFTLTTPTAVAIDYGTAFAVTVDTSAKTSSIEVLDGEVEVKHVTSDASLRLKEKQRVIASEEALSDADVSIGEAKLFSARPSVSGENRLHRITTADGGGGDTSVSRSEDDDVQKNSHSELVLIKNPYRGYERFGRMGYFRFDLSTLSGMEITSARFVLTLMPSGLGFASNVDDCEFVVYGLTDESRDDWSDEQLTWQTAPANLDGAARVDADRVSELGRFIVRRGVQHGQVSIEGNALVRFLNADTNQSVTLIVVRETREREPGGLVHGFGNRTSSEAAPPTLVIATDESVLRQR</sequence>
<dbReference type="Gene3D" id="2.60.120.1440">
    <property type="match status" value="1"/>
</dbReference>
<comment type="caution">
    <text evidence="4">The sequence shown here is derived from an EMBL/GenBank/DDBJ whole genome shotgun (WGS) entry which is preliminary data.</text>
</comment>
<dbReference type="EMBL" id="JASZZN010000001">
    <property type="protein sequence ID" value="MDM4013885.1"/>
    <property type="molecule type" value="Genomic_DNA"/>
</dbReference>